<keyword evidence="1" id="KW-0472">Membrane</keyword>
<feature type="domain" description="Inner membrane protein YgaP-like transmembrane" evidence="2">
    <location>
        <begin position="3"/>
        <end position="54"/>
    </location>
</feature>
<evidence type="ECO:0000259" key="2">
    <source>
        <dbReference type="Pfam" id="PF11127"/>
    </source>
</evidence>
<keyword evidence="1" id="KW-1133">Transmembrane helix</keyword>
<name>A0A941EYG0_9BACT</name>
<reference evidence="3" key="1">
    <citation type="journal article" date="2018" name="Int. J. Syst. Evol. Microbiol.">
        <title>Carboxylicivirga sediminis sp. nov., isolated from coastal sediment.</title>
        <authorList>
            <person name="Wang F.Q."/>
            <person name="Ren L.H."/>
            <person name="Zou R.J."/>
            <person name="Sun Y.Z."/>
            <person name="Liu X.J."/>
            <person name="Jiang F."/>
            <person name="Liu L.J."/>
        </authorList>
    </citation>
    <scope>NUCLEOTIDE SEQUENCE</scope>
    <source>
        <strain evidence="3">JR1</strain>
    </source>
</reference>
<dbReference type="Proteomes" id="UP000679220">
    <property type="component" value="Unassembled WGS sequence"/>
</dbReference>
<organism evidence="3 4">
    <name type="scientific">Carboxylicivirga sediminis</name>
    <dbReference type="NCBI Taxonomy" id="2006564"/>
    <lineage>
        <taxon>Bacteria</taxon>
        <taxon>Pseudomonadati</taxon>
        <taxon>Bacteroidota</taxon>
        <taxon>Bacteroidia</taxon>
        <taxon>Marinilabiliales</taxon>
        <taxon>Marinilabiliaceae</taxon>
        <taxon>Carboxylicivirga</taxon>
    </lineage>
</organism>
<dbReference type="InterPro" id="IPR021309">
    <property type="entry name" value="YgaP-like_TM"/>
</dbReference>
<evidence type="ECO:0000313" key="4">
    <source>
        <dbReference type="Proteomes" id="UP000679220"/>
    </source>
</evidence>
<keyword evidence="1" id="KW-0812">Transmembrane</keyword>
<evidence type="ECO:0000313" key="3">
    <source>
        <dbReference type="EMBL" id="MBR8534126.1"/>
    </source>
</evidence>
<dbReference type="Gene3D" id="6.10.140.1340">
    <property type="match status" value="1"/>
</dbReference>
<accession>A0A941EYG0</accession>
<keyword evidence="4" id="KW-1185">Reference proteome</keyword>
<feature type="transmembrane region" description="Helical" evidence="1">
    <location>
        <begin position="12"/>
        <end position="37"/>
    </location>
</feature>
<proteinExistence type="predicted"/>
<gene>
    <name evidence="3" type="ORF">KDU71_01010</name>
</gene>
<sequence>MQERIVRAIAGTLILLSILLAIYVHVNWLFLAGFVAVNLIQSSITKWCLLNDILTKLGVPK</sequence>
<comment type="caution">
    <text evidence="3">The sequence shown here is derived from an EMBL/GenBank/DDBJ whole genome shotgun (WGS) entry which is preliminary data.</text>
</comment>
<dbReference type="RefSeq" id="WP_212188030.1">
    <property type="nucleotide sequence ID" value="NZ_JAGTAR010000001.1"/>
</dbReference>
<dbReference type="Pfam" id="PF11127">
    <property type="entry name" value="YgaP-like_TM"/>
    <property type="match status" value="1"/>
</dbReference>
<reference evidence="3" key="2">
    <citation type="submission" date="2021-04" db="EMBL/GenBank/DDBJ databases">
        <authorList>
            <person name="Zhang T."/>
            <person name="Zhang Y."/>
            <person name="Lu D."/>
            <person name="Zuo D."/>
            <person name="Du Z."/>
        </authorList>
    </citation>
    <scope>NUCLEOTIDE SEQUENCE</scope>
    <source>
        <strain evidence="3">JR1</strain>
    </source>
</reference>
<evidence type="ECO:0000256" key="1">
    <source>
        <dbReference type="SAM" id="Phobius"/>
    </source>
</evidence>
<dbReference type="AlphaFoldDB" id="A0A941EYG0"/>
<protein>
    <submittedName>
        <fullName evidence="3">DUF2892 domain-containing protein</fullName>
    </submittedName>
</protein>
<dbReference type="EMBL" id="JAGTAR010000001">
    <property type="protein sequence ID" value="MBR8534126.1"/>
    <property type="molecule type" value="Genomic_DNA"/>
</dbReference>